<evidence type="ECO:0000256" key="12">
    <source>
        <dbReference type="RuleBase" id="RU003953"/>
    </source>
</evidence>
<feature type="domain" description="CBS" evidence="13">
    <location>
        <begin position="309"/>
        <end position="365"/>
    </location>
</feature>
<dbReference type="Pfam" id="PF00571">
    <property type="entry name" value="CBS"/>
    <property type="match status" value="2"/>
</dbReference>
<evidence type="ECO:0000256" key="8">
    <source>
        <dbReference type="ARBA" id="ARBA00022741"/>
    </source>
</evidence>
<keyword evidence="4 12" id="KW-0808">Transferase</keyword>
<evidence type="ECO:0000256" key="4">
    <source>
        <dbReference type="ARBA" id="ARBA00022679"/>
    </source>
</evidence>
<dbReference type="Gene3D" id="3.90.1640.10">
    <property type="entry name" value="inorganic pyrophosphatase (n-terminal core)"/>
    <property type="match status" value="1"/>
</dbReference>
<dbReference type="Gene3D" id="3.10.580.10">
    <property type="entry name" value="CBS-domain"/>
    <property type="match status" value="1"/>
</dbReference>
<dbReference type="InterPro" id="IPR052390">
    <property type="entry name" value="tRNA_nt/polyA_polymerase"/>
</dbReference>
<dbReference type="GO" id="GO:0000166">
    <property type="term" value="F:nucleotide binding"/>
    <property type="evidence" value="ECO:0007669"/>
    <property type="project" value="UniProtKB-KW"/>
</dbReference>
<proteinExistence type="inferred from homology"/>
<evidence type="ECO:0000256" key="3">
    <source>
        <dbReference type="ARBA" id="ARBA00022555"/>
    </source>
</evidence>
<dbReference type="InterPro" id="IPR043519">
    <property type="entry name" value="NT_sf"/>
</dbReference>
<organism evidence="14 15">
    <name type="scientific">Desulfurella multipotens</name>
    <dbReference type="NCBI Taxonomy" id="79269"/>
    <lineage>
        <taxon>Bacteria</taxon>
        <taxon>Pseudomonadati</taxon>
        <taxon>Campylobacterota</taxon>
        <taxon>Desulfurellia</taxon>
        <taxon>Desulfurellales</taxon>
        <taxon>Desulfurellaceae</taxon>
        <taxon>Desulfurella</taxon>
    </lineage>
</organism>
<dbReference type="InterPro" id="IPR003156">
    <property type="entry name" value="DHHA1_dom"/>
</dbReference>
<dbReference type="EMBL" id="FMYU01000002">
    <property type="protein sequence ID" value="SDC09465.1"/>
    <property type="molecule type" value="Genomic_DNA"/>
</dbReference>
<evidence type="ECO:0000256" key="5">
    <source>
        <dbReference type="ARBA" id="ARBA00022694"/>
    </source>
</evidence>
<dbReference type="PROSITE" id="PS51371">
    <property type="entry name" value="CBS"/>
    <property type="match status" value="2"/>
</dbReference>
<dbReference type="GO" id="GO:0016779">
    <property type="term" value="F:nucleotidyltransferase activity"/>
    <property type="evidence" value="ECO:0007669"/>
    <property type="project" value="UniProtKB-KW"/>
</dbReference>
<dbReference type="SUPFAM" id="SSF64182">
    <property type="entry name" value="DHH phosphoesterases"/>
    <property type="match status" value="1"/>
</dbReference>
<dbReference type="SUPFAM" id="SSF81891">
    <property type="entry name" value="Poly A polymerase C-terminal region-like"/>
    <property type="match status" value="1"/>
</dbReference>
<dbReference type="Gene3D" id="3.10.310.30">
    <property type="match status" value="1"/>
</dbReference>
<dbReference type="OrthoDB" id="9805698at2"/>
<dbReference type="Proteomes" id="UP000199411">
    <property type="component" value="Unassembled WGS sequence"/>
</dbReference>
<dbReference type="RefSeq" id="WP_092127673.1">
    <property type="nucleotide sequence ID" value="NZ_FMYU01000002.1"/>
</dbReference>
<dbReference type="PANTHER" id="PTHR47788">
    <property type="entry name" value="POLYA POLYMERASE"/>
    <property type="match status" value="1"/>
</dbReference>
<evidence type="ECO:0000313" key="15">
    <source>
        <dbReference type="Proteomes" id="UP000199411"/>
    </source>
</evidence>
<keyword evidence="10 12" id="KW-0694">RNA-binding</keyword>
<evidence type="ECO:0000313" key="14">
    <source>
        <dbReference type="EMBL" id="SDC09465.1"/>
    </source>
</evidence>
<feature type="domain" description="CBS" evidence="13">
    <location>
        <begin position="371"/>
        <end position="427"/>
    </location>
</feature>
<dbReference type="GO" id="GO:0008033">
    <property type="term" value="P:tRNA processing"/>
    <property type="evidence" value="ECO:0007669"/>
    <property type="project" value="UniProtKB-KW"/>
</dbReference>
<evidence type="ECO:0000256" key="10">
    <source>
        <dbReference type="ARBA" id="ARBA00022884"/>
    </source>
</evidence>
<reference evidence="15" key="1">
    <citation type="submission" date="2016-10" db="EMBL/GenBank/DDBJ databases">
        <authorList>
            <person name="Varghese N."/>
            <person name="Submissions S."/>
        </authorList>
    </citation>
    <scope>NUCLEOTIDE SEQUENCE [LARGE SCALE GENOMIC DNA]</scope>
    <source>
        <strain evidence="15">DSM 8415</strain>
    </source>
</reference>
<keyword evidence="8" id="KW-0547">Nucleotide-binding</keyword>
<dbReference type="PANTHER" id="PTHR47788:SF1">
    <property type="entry name" value="A-ADDING TRNA NUCLEOTIDYLTRANSFERASE"/>
    <property type="match status" value="1"/>
</dbReference>
<evidence type="ECO:0000256" key="11">
    <source>
        <dbReference type="PROSITE-ProRule" id="PRU00703"/>
    </source>
</evidence>
<dbReference type="GO" id="GO:0046872">
    <property type="term" value="F:metal ion binding"/>
    <property type="evidence" value="ECO:0007669"/>
    <property type="project" value="UniProtKB-KW"/>
</dbReference>
<dbReference type="InterPro" id="IPR002646">
    <property type="entry name" value="PolA_pol_head_dom"/>
</dbReference>
<dbReference type="Gene3D" id="3.30.460.10">
    <property type="entry name" value="Beta Polymerase, domain 2"/>
    <property type="match status" value="1"/>
</dbReference>
<dbReference type="SUPFAM" id="SSF81301">
    <property type="entry name" value="Nucleotidyltransferase"/>
    <property type="match status" value="1"/>
</dbReference>
<evidence type="ECO:0000256" key="2">
    <source>
        <dbReference type="ARBA" id="ARBA00007265"/>
    </source>
</evidence>
<dbReference type="InterPro" id="IPR000644">
    <property type="entry name" value="CBS_dom"/>
</dbReference>
<dbReference type="InterPro" id="IPR046342">
    <property type="entry name" value="CBS_dom_sf"/>
</dbReference>
<comment type="similarity">
    <text evidence="2 12">Belongs to the tRNA nucleotidyltransferase/poly(A) polymerase family.</text>
</comment>
<dbReference type="SUPFAM" id="SSF54631">
    <property type="entry name" value="CBS-domain pair"/>
    <property type="match status" value="1"/>
</dbReference>
<keyword evidence="5" id="KW-0819">tRNA processing</keyword>
<keyword evidence="6" id="KW-0548">Nucleotidyltransferase</keyword>
<dbReference type="Pfam" id="PF01368">
    <property type="entry name" value="DHH"/>
    <property type="match status" value="1"/>
</dbReference>
<dbReference type="SMART" id="SM00116">
    <property type="entry name" value="CBS"/>
    <property type="match status" value="2"/>
</dbReference>
<dbReference type="GO" id="GO:0000049">
    <property type="term" value="F:tRNA binding"/>
    <property type="evidence" value="ECO:0007669"/>
    <property type="project" value="UniProtKB-KW"/>
</dbReference>
<dbReference type="Pfam" id="PF02272">
    <property type="entry name" value="DHHA1"/>
    <property type="match status" value="1"/>
</dbReference>
<dbReference type="AlphaFoldDB" id="A0A1G6ITU5"/>
<evidence type="ECO:0000256" key="6">
    <source>
        <dbReference type="ARBA" id="ARBA00022695"/>
    </source>
</evidence>
<comment type="cofactor">
    <cofactor evidence="1">
        <name>Mg(2+)</name>
        <dbReference type="ChEBI" id="CHEBI:18420"/>
    </cofactor>
</comment>
<evidence type="ECO:0000256" key="1">
    <source>
        <dbReference type="ARBA" id="ARBA00001946"/>
    </source>
</evidence>
<dbReference type="Pfam" id="PF01743">
    <property type="entry name" value="PolyA_pol"/>
    <property type="match status" value="1"/>
</dbReference>
<accession>A0A1G6ITU5</accession>
<sequence length="848" mass="96888">MKVITCHVEPDFDAIASAIAAKLLYPDATIVFPNLPKRSKKNFLIQSTIYAYADFQKVDLESIDTLIVVDTRQKSRIGEFAKIVDKVKVICFDHHPDGDINCHEFYCKKTGANTTQVVMKLKERNIDFSAEEATLFMLGIYEDTGKLLYPSTTVYDFEVCAYLLEKGAKLDVVSSVLEETIEESQVYLLNELIHNARIFEYNNISIVLSFAQYSEYVAEAANLVNTFLSMKKADAAICVFRMQSRIFIIGRSINEKVDVARILKTFNGGGHSLAASATVKDLTLIETLDEATLAIRDSFLYITKAKDIMSTPAKCVEKTDTVASCNEIMAKYGINSLVVLDKGNLAGIISRPTLQRAIYHNYADEPVEKFMVTDFYTVNEDVPLAKIKTIIIEEKQRIIPVLRNNEVVGVLTRTNILNLINQTEQKLMRKTLKVDLKLKNKLDEKIYNFFTIISEVALKLKMKAYAVGGMVRDLIMDIPIKDIDIVIEGNAIEFAKEFSTIVGGKLIAHNEFKTASVIINGEKIDFATARQEYYDEISSGLPHVEESSLKLDLYRRDFTINTLAISLNENFGELIDYFGGVKDIKDKKIRILHNLSFIEDPTRVFRALRFAEKFNFLLGQQTEKLMKNALELGVLNTVSKNRLFLEFSLVLKEEKVVEILKKINDYKIFKYLHKEFYIDENCFNLINTGKDFVKMCTFFCPIEFRIEAIYFSILKFCFRKKFNLTNILGIVDSKIEKIYSQMIQINVFLSKRRKKSEIYFFLKPMALEAQIAAFAISKSNYVKEALISYIRDLQFIKPLVSGKDLITLGFKPSAIFGKILNDCFEKQIEGEFTSKQEAIDYIKNKYLN</sequence>
<dbReference type="InterPro" id="IPR038763">
    <property type="entry name" value="DHH_sf"/>
</dbReference>
<keyword evidence="15" id="KW-1185">Reference proteome</keyword>
<name>A0A1G6ITU5_9BACT</name>
<dbReference type="CDD" id="cd05398">
    <property type="entry name" value="NT_ClassII-CCAase"/>
    <property type="match status" value="1"/>
</dbReference>
<evidence type="ECO:0000256" key="7">
    <source>
        <dbReference type="ARBA" id="ARBA00022723"/>
    </source>
</evidence>
<evidence type="ECO:0000256" key="9">
    <source>
        <dbReference type="ARBA" id="ARBA00022842"/>
    </source>
</evidence>
<keyword evidence="9" id="KW-0460">Magnesium</keyword>
<evidence type="ECO:0000259" key="13">
    <source>
        <dbReference type="PROSITE" id="PS51371"/>
    </source>
</evidence>
<gene>
    <name evidence="14" type="ORF">SAMN05660835_00301</name>
</gene>
<dbReference type="InterPro" id="IPR001667">
    <property type="entry name" value="DDH_dom"/>
</dbReference>
<keyword evidence="3" id="KW-0820">tRNA-binding</keyword>
<keyword evidence="7" id="KW-0479">Metal-binding</keyword>
<dbReference type="Gene3D" id="1.10.3090.10">
    <property type="entry name" value="cca-adding enzyme, domain 2"/>
    <property type="match status" value="1"/>
</dbReference>
<keyword evidence="11" id="KW-0129">CBS domain</keyword>
<protein>
    <submittedName>
        <fullName evidence="14">tRNA nucleotidyltransferase (CCA-adding enzyme)</fullName>
    </submittedName>
</protein>